<dbReference type="EMBL" id="FQZF01000013">
    <property type="protein sequence ID" value="SHJ43148.1"/>
    <property type="molecule type" value="Genomic_DNA"/>
</dbReference>
<accession>A0A1M6J8X2</accession>
<gene>
    <name evidence="2" type="ORF">SAMN02745194_02575</name>
</gene>
<dbReference type="Gene3D" id="3.30.70.790">
    <property type="entry name" value="UreE, C-terminal domain"/>
    <property type="match status" value="1"/>
</dbReference>
<name>A0A1M6J8X2_9PROT</name>
<organism evidence="2 3">
    <name type="scientific">Muricoccus roseus</name>
    <dbReference type="NCBI Taxonomy" id="198092"/>
    <lineage>
        <taxon>Bacteria</taxon>
        <taxon>Pseudomonadati</taxon>
        <taxon>Pseudomonadota</taxon>
        <taxon>Alphaproteobacteria</taxon>
        <taxon>Acetobacterales</taxon>
        <taxon>Roseomonadaceae</taxon>
        <taxon>Muricoccus</taxon>
    </lineage>
</organism>
<evidence type="ECO:0000259" key="1">
    <source>
        <dbReference type="Pfam" id="PF09413"/>
    </source>
</evidence>
<sequence length="72" mass="7928">MIHVLLSEGDPVRLGFLQALLRDAGLRPLLLDSHISAVEGRIGAFPQRLAVPEEEARAAEALLREAGEWTER</sequence>
<dbReference type="InterPro" id="IPR018551">
    <property type="entry name" value="DUF2007"/>
</dbReference>
<dbReference type="Pfam" id="PF09413">
    <property type="entry name" value="DUF2007"/>
    <property type="match status" value="1"/>
</dbReference>
<dbReference type="STRING" id="198092.SAMN02745194_02575"/>
<proteinExistence type="predicted"/>
<dbReference type="SUPFAM" id="SSF54913">
    <property type="entry name" value="GlnB-like"/>
    <property type="match status" value="1"/>
</dbReference>
<reference evidence="2 3" key="1">
    <citation type="submission" date="2016-11" db="EMBL/GenBank/DDBJ databases">
        <authorList>
            <person name="Jaros S."/>
            <person name="Januszkiewicz K."/>
            <person name="Wedrychowicz H."/>
        </authorList>
    </citation>
    <scope>NUCLEOTIDE SEQUENCE [LARGE SCALE GENOMIC DNA]</scope>
    <source>
        <strain evidence="2 3">DSM 14916</strain>
    </source>
</reference>
<protein>
    <submittedName>
        <fullName evidence="2">Putative signal transducing protein</fullName>
    </submittedName>
</protein>
<feature type="domain" description="DUF2007" evidence="1">
    <location>
        <begin position="5"/>
        <end position="67"/>
    </location>
</feature>
<evidence type="ECO:0000313" key="3">
    <source>
        <dbReference type="Proteomes" id="UP000184387"/>
    </source>
</evidence>
<dbReference type="InterPro" id="IPR011322">
    <property type="entry name" value="N-reg_PII-like_a/b"/>
</dbReference>
<evidence type="ECO:0000313" key="2">
    <source>
        <dbReference type="EMBL" id="SHJ43148.1"/>
    </source>
</evidence>
<dbReference type="Proteomes" id="UP000184387">
    <property type="component" value="Unassembled WGS sequence"/>
</dbReference>
<keyword evidence="3" id="KW-1185">Reference proteome</keyword>
<dbReference type="RefSeq" id="WP_073135275.1">
    <property type="nucleotide sequence ID" value="NZ_FQZF01000013.1"/>
</dbReference>
<dbReference type="AlphaFoldDB" id="A0A1M6J8X2"/>